<dbReference type="AlphaFoldDB" id="A0AAX0TEI3"/>
<evidence type="ECO:0000313" key="6">
    <source>
        <dbReference type="Proteomes" id="UP000223291"/>
    </source>
</evidence>
<gene>
    <name evidence="5" type="ORF">CPI82_20075</name>
</gene>
<evidence type="ECO:0000259" key="4">
    <source>
        <dbReference type="Pfam" id="PF01336"/>
    </source>
</evidence>
<evidence type="ECO:0000256" key="3">
    <source>
        <dbReference type="ARBA" id="ARBA00023146"/>
    </source>
</evidence>
<organism evidence="5 6">
    <name type="scientific">Acinetobacter baumannii</name>
    <dbReference type="NCBI Taxonomy" id="470"/>
    <lineage>
        <taxon>Bacteria</taxon>
        <taxon>Pseudomonadati</taxon>
        <taxon>Pseudomonadota</taxon>
        <taxon>Gammaproteobacteria</taxon>
        <taxon>Moraxellales</taxon>
        <taxon>Moraxellaceae</taxon>
        <taxon>Acinetobacter</taxon>
        <taxon>Acinetobacter calcoaceticus/baumannii complex</taxon>
    </lineage>
</organism>
<dbReference type="Pfam" id="PF01336">
    <property type="entry name" value="tRNA_anti-codon"/>
    <property type="match status" value="1"/>
</dbReference>
<evidence type="ECO:0000256" key="1">
    <source>
        <dbReference type="ARBA" id="ARBA00022490"/>
    </source>
</evidence>
<dbReference type="InterPro" id="IPR045864">
    <property type="entry name" value="aa-tRNA-synth_II/BPL/LPL"/>
</dbReference>
<proteinExistence type="predicted"/>
<accession>A0AAX0TEI3</accession>
<dbReference type="PANTHER" id="PTHR22594">
    <property type="entry name" value="ASPARTYL/LYSYL-TRNA SYNTHETASE"/>
    <property type="match status" value="1"/>
</dbReference>
<dbReference type="InterPro" id="IPR012340">
    <property type="entry name" value="NA-bd_OB-fold"/>
</dbReference>
<evidence type="ECO:0000313" key="5">
    <source>
        <dbReference type="EMBL" id="PHQ00952.1"/>
    </source>
</evidence>
<feature type="domain" description="OB" evidence="4">
    <location>
        <begin position="20"/>
        <end position="99"/>
    </location>
</feature>
<dbReference type="SUPFAM" id="SSF55681">
    <property type="entry name" value="Class II aaRS and biotin synthetases"/>
    <property type="match status" value="1"/>
</dbReference>
<keyword evidence="3" id="KW-0030">Aminoacyl-tRNA synthetase</keyword>
<dbReference type="EMBL" id="NXDV01000079">
    <property type="protein sequence ID" value="PHQ00952.1"/>
    <property type="molecule type" value="Genomic_DNA"/>
</dbReference>
<dbReference type="SUPFAM" id="SSF50249">
    <property type="entry name" value="Nucleic acid-binding proteins"/>
    <property type="match status" value="1"/>
</dbReference>
<protein>
    <submittedName>
        <fullName evidence="5">Asparagine--tRNA ligase</fullName>
    </submittedName>
</protein>
<dbReference type="GO" id="GO:0005524">
    <property type="term" value="F:ATP binding"/>
    <property type="evidence" value="ECO:0007669"/>
    <property type="project" value="UniProtKB-KW"/>
</dbReference>
<dbReference type="FunFam" id="2.40.50.140:FF:000116">
    <property type="entry name" value="Asparagine--tRNA ligase"/>
    <property type="match status" value="1"/>
</dbReference>
<dbReference type="Proteomes" id="UP000223291">
    <property type="component" value="Unassembled WGS sequence"/>
</dbReference>
<name>A0AAX0TEI3_ACIBA</name>
<evidence type="ECO:0000256" key="2">
    <source>
        <dbReference type="ARBA" id="ARBA00022917"/>
    </source>
</evidence>
<reference evidence="5 6" key="1">
    <citation type="submission" date="2017-09" db="EMBL/GenBank/DDBJ databases">
        <title>Draft genome of Acinetobacter baumannii strain I43, a mercury resistant bacteria.</title>
        <authorList>
            <person name="Siqueira K.A."/>
            <person name="Mello I.S."/>
            <person name="Mendes T.A."/>
            <person name="Soares M.A."/>
        </authorList>
    </citation>
    <scope>NUCLEOTIDE SEQUENCE [LARGE SCALE GENOMIC DNA]</scope>
    <source>
        <strain evidence="5 6">I43</strain>
    </source>
</reference>
<dbReference type="InterPro" id="IPR004365">
    <property type="entry name" value="NA-bd_OB_tRNA"/>
</dbReference>
<dbReference type="CDD" id="cd04318">
    <property type="entry name" value="EcAsnRS_like_N"/>
    <property type="match status" value="1"/>
</dbReference>
<comment type="caution">
    <text evidence="5">The sequence shown here is derived from an EMBL/GenBank/DDBJ whole genome shotgun (WGS) entry which is preliminary data.</text>
</comment>
<dbReference type="GO" id="GO:0004812">
    <property type="term" value="F:aminoacyl-tRNA ligase activity"/>
    <property type="evidence" value="ECO:0007669"/>
    <property type="project" value="UniProtKB-KW"/>
</dbReference>
<dbReference type="GO" id="GO:0003676">
    <property type="term" value="F:nucleic acid binding"/>
    <property type="evidence" value="ECO:0007669"/>
    <property type="project" value="InterPro"/>
</dbReference>
<dbReference type="GO" id="GO:0006421">
    <property type="term" value="P:asparaginyl-tRNA aminoacylation"/>
    <property type="evidence" value="ECO:0007669"/>
    <property type="project" value="TreeGrafter"/>
</dbReference>
<dbReference type="Gene3D" id="2.40.50.140">
    <property type="entry name" value="Nucleic acid-binding proteins"/>
    <property type="match status" value="1"/>
</dbReference>
<keyword evidence="2" id="KW-0648">Protein biosynthesis</keyword>
<dbReference type="Gene3D" id="3.30.930.10">
    <property type="entry name" value="Bira Bifunctional Protein, Domain 2"/>
    <property type="match status" value="1"/>
</dbReference>
<sequence length="159" mass="17627">MSVVPVADVLQGRVAVDSEVTVRGWVRTRRDSKAGISFLAVYDGSCFDPVQAVINNSLPNYNEDVLRLTTGCSVIVTGKVVASPGQGQQFEIQASKVEVAGWVEDPDTYPMAAKRHSIEYLREVAHLRPRTNLIGAVARVRHTLAQALHRFFNEQGFFW</sequence>
<keyword evidence="1" id="KW-0963">Cytoplasm</keyword>
<dbReference type="RefSeq" id="WP_228710323.1">
    <property type="nucleotide sequence ID" value="NZ_NXDV01000079.1"/>
</dbReference>
<dbReference type="PANTHER" id="PTHR22594:SF34">
    <property type="entry name" value="ASPARAGINE--TRNA LIGASE, MITOCHONDRIAL-RELATED"/>
    <property type="match status" value="1"/>
</dbReference>
<keyword evidence="5" id="KW-0436">Ligase</keyword>
<feature type="non-terminal residue" evidence="5">
    <location>
        <position position="159"/>
    </location>
</feature>